<dbReference type="SMART" id="SM00369">
    <property type="entry name" value="LRR_TYP"/>
    <property type="match status" value="6"/>
</dbReference>
<dbReference type="InterPro" id="IPR001611">
    <property type="entry name" value="Leu-rich_rpt"/>
</dbReference>
<evidence type="ECO:0000256" key="4">
    <source>
        <dbReference type="SAM" id="Phobius"/>
    </source>
</evidence>
<dbReference type="InterPro" id="IPR050328">
    <property type="entry name" value="Dev_Immune_Receptor"/>
</dbReference>
<feature type="chain" id="PRO_5012859257" evidence="5">
    <location>
        <begin position="16"/>
        <end position="486"/>
    </location>
</feature>
<dbReference type="AlphaFoldDB" id="A0A0L7LKI9"/>
<gene>
    <name evidence="6" type="ORF">OBRU01_06680</name>
</gene>
<keyword evidence="1" id="KW-0433">Leucine-rich repeat</keyword>
<dbReference type="Gene3D" id="3.80.10.10">
    <property type="entry name" value="Ribonuclease Inhibitor"/>
    <property type="match status" value="3"/>
</dbReference>
<feature type="signal peptide" evidence="5">
    <location>
        <begin position="1"/>
        <end position="15"/>
    </location>
</feature>
<evidence type="ECO:0000256" key="5">
    <source>
        <dbReference type="SAM" id="SignalP"/>
    </source>
</evidence>
<accession>A0A0L7LKI9</accession>
<evidence type="ECO:0000256" key="3">
    <source>
        <dbReference type="ARBA" id="ARBA00022737"/>
    </source>
</evidence>
<dbReference type="PANTHER" id="PTHR24373:SF392">
    <property type="entry name" value="NEPHROCAN"/>
    <property type="match status" value="1"/>
</dbReference>
<protein>
    <submittedName>
        <fullName evidence="6">Leucine-rich transmembrane protein</fullName>
    </submittedName>
</protein>
<sequence length="486" mass="55196">MFIFFTLVISIQGNASNVRCPNVCKCRLLFDPEDGAVLRVQCLNGDMNRIPIDDIDRSVYKLVIGAPKNRQNHLTIGPIFTHPAPFLELREIHIVNSNVPSIGKHSFWGLQNLKVLNLTYNNLTSIGMDNFRGLINLSQLYLSHNHIENMPSETFRHCTSLKMLNLAYNHISVLMPRLFRMLAKLQTLDLNYVFGQNRELEVLNLAYNRLALLSPNSLTNLTKLLHLDISHNKIERFDLQTFAPVVETLRIINFSGNNMPLNEVAILLQILPDLNGVGLANLSLPEIPPNFFIYNEHLVALDLSWNKLNRFPLKLLSKAKFLQRLDISHNHLTKLEEPDLQRLEAIPEILLSKNRWHCDQCSAGMMLVYMSTTVLNGSLRNLRCYSPMRLRGTLLANMSFDSLEVCPTSHEAQMSVIAGLVLVLVAALAAVTGALCCTRRRAQRYYTNEEKRLERDHEHPDELLPHTELGTLATIHAPYHAPGEHS</sequence>
<feature type="non-terminal residue" evidence="6">
    <location>
        <position position="486"/>
    </location>
</feature>
<comment type="caution">
    <text evidence="6">The sequence shown here is derived from an EMBL/GenBank/DDBJ whole genome shotgun (WGS) entry which is preliminary data.</text>
</comment>
<keyword evidence="4 6" id="KW-0812">Transmembrane</keyword>
<dbReference type="Proteomes" id="UP000037510">
    <property type="component" value="Unassembled WGS sequence"/>
</dbReference>
<evidence type="ECO:0000313" key="6">
    <source>
        <dbReference type="EMBL" id="KOB75962.1"/>
    </source>
</evidence>
<dbReference type="STRING" id="104452.A0A0L7LKI9"/>
<evidence type="ECO:0000256" key="1">
    <source>
        <dbReference type="ARBA" id="ARBA00022614"/>
    </source>
</evidence>
<keyword evidence="2 5" id="KW-0732">Signal</keyword>
<dbReference type="Pfam" id="PF00560">
    <property type="entry name" value="LRR_1"/>
    <property type="match status" value="1"/>
</dbReference>
<feature type="transmembrane region" description="Helical" evidence="4">
    <location>
        <begin position="416"/>
        <end position="437"/>
    </location>
</feature>
<dbReference type="PROSITE" id="PS51450">
    <property type="entry name" value="LRR"/>
    <property type="match status" value="3"/>
</dbReference>
<evidence type="ECO:0000256" key="2">
    <source>
        <dbReference type="ARBA" id="ARBA00022729"/>
    </source>
</evidence>
<keyword evidence="4" id="KW-0472">Membrane</keyword>
<reference evidence="6 7" key="1">
    <citation type="journal article" date="2015" name="Genome Biol. Evol.">
        <title>The genome of winter moth (Operophtera brumata) provides a genomic perspective on sexual dimorphism and phenology.</title>
        <authorList>
            <person name="Derks M.F."/>
            <person name="Smit S."/>
            <person name="Salis L."/>
            <person name="Schijlen E."/>
            <person name="Bossers A."/>
            <person name="Mateman C."/>
            <person name="Pijl A.S."/>
            <person name="de Ridder D."/>
            <person name="Groenen M.A."/>
            <person name="Visser M.E."/>
            <person name="Megens H.J."/>
        </authorList>
    </citation>
    <scope>NUCLEOTIDE SEQUENCE [LARGE SCALE GENOMIC DNA]</scope>
    <source>
        <strain evidence="6">WM2013NL</strain>
        <tissue evidence="6">Head and thorax</tissue>
    </source>
</reference>
<dbReference type="EMBL" id="JTDY01000765">
    <property type="protein sequence ID" value="KOB75962.1"/>
    <property type="molecule type" value="Genomic_DNA"/>
</dbReference>
<dbReference type="Pfam" id="PF13516">
    <property type="entry name" value="LRR_6"/>
    <property type="match status" value="2"/>
</dbReference>
<dbReference type="InterPro" id="IPR032675">
    <property type="entry name" value="LRR_dom_sf"/>
</dbReference>
<dbReference type="PANTHER" id="PTHR24373">
    <property type="entry name" value="SLIT RELATED LEUCINE-RICH REPEAT NEURONAL PROTEIN"/>
    <property type="match status" value="1"/>
</dbReference>
<organism evidence="6 7">
    <name type="scientific">Operophtera brumata</name>
    <name type="common">Winter moth</name>
    <name type="synonym">Phalaena brumata</name>
    <dbReference type="NCBI Taxonomy" id="104452"/>
    <lineage>
        <taxon>Eukaryota</taxon>
        <taxon>Metazoa</taxon>
        <taxon>Ecdysozoa</taxon>
        <taxon>Arthropoda</taxon>
        <taxon>Hexapoda</taxon>
        <taxon>Insecta</taxon>
        <taxon>Pterygota</taxon>
        <taxon>Neoptera</taxon>
        <taxon>Endopterygota</taxon>
        <taxon>Lepidoptera</taxon>
        <taxon>Glossata</taxon>
        <taxon>Ditrysia</taxon>
        <taxon>Geometroidea</taxon>
        <taxon>Geometridae</taxon>
        <taxon>Larentiinae</taxon>
        <taxon>Operophtera</taxon>
    </lineage>
</organism>
<keyword evidence="4" id="KW-1133">Transmembrane helix</keyword>
<keyword evidence="3" id="KW-0677">Repeat</keyword>
<keyword evidence="7" id="KW-1185">Reference proteome</keyword>
<feature type="non-terminal residue" evidence="6">
    <location>
        <position position="1"/>
    </location>
</feature>
<dbReference type="InterPro" id="IPR003591">
    <property type="entry name" value="Leu-rich_rpt_typical-subtyp"/>
</dbReference>
<dbReference type="SUPFAM" id="SSF52058">
    <property type="entry name" value="L domain-like"/>
    <property type="match status" value="1"/>
</dbReference>
<proteinExistence type="predicted"/>
<evidence type="ECO:0000313" key="7">
    <source>
        <dbReference type="Proteomes" id="UP000037510"/>
    </source>
</evidence>
<name>A0A0L7LKI9_OPEBR</name>
<dbReference type="Pfam" id="PF13855">
    <property type="entry name" value="LRR_8"/>
    <property type="match status" value="2"/>
</dbReference>